<reference evidence="2" key="1">
    <citation type="submission" date="2020-05" db="EMBL/GenBank/DDBJ databases">
        <authorList>
            <person name="Chiriac C."/>
            <person name="Salcher M."/>
            <person name="Ghai R."/>
            <person name="Kavagutti S V."/>
        </authorList>
    </citation>
    <scope>NUCLEOTIDE SEQUENCE</scope>
</reference>
<dbReference type="InterPro" id="IPR052736">
    <property type="entry name" value="Stf3_sulfotransferase"/>
</dbReference>
<dbReference type="Pfam" id="PF13469">
    <property type="entry name" value="Sulfotransfer_3"/>
    <property type="match status" value="1"/>
</dbReference>
<sequence length="428" mass="48569">MASRKGCSMNGRPDTVHIDDLATPQLPDDIVAMRESVRDLATSLPFDLAVLEAQAVAETGLDDFGDQLHHEPYEVCLRALDSEAGLGPLGRLGAYNNFLQLLRNRLLIVDYLKRHPEANDIVIERPIIICGLPRTGTTHLHNLMSADKNLRSLPYWESLEPVPPLAEQGESFDVDPRWTRCDTMLAMQDHVVPHMRRMHDMYPDHVHEEIQLLAIAGSTMLFDTMAPMPTWRAWYKAHDQTPYYEWTKKVLRVLQHQHGPSRWVLKSPQHLELFGPLVTAFPDATFVVTHRDPVSVSVSLATMISYTARTSQEVVDPPAIARYWSAIVEDFLRAAVDDHALLPAAQTIDVTFDEFMADDIAMVERIYALAGQPFTADTRAAMEAFMDDHPRGKWGNVEYRLEDLGFDLAERRAALAFYSERFALRDER</sequence>
<evidence type="ECO:0000313" key="3">
    <source>
        <dbReference type="EMBL" id="CAB4892503.1"/>
    </source>
</evidence>
<organism evidence="2">
    <name type="scientific">freshwater metagenome</name>
    <dbReference type="NCBI Taxonomy" id="449393"/>
    <lineage>
        <taxon>unclassified sequences</taxon>
        <taxon>metagenomes</taxon>
        <taxon>ecological metagenomes</taxon>
    </lineage>
</organism>
<evidence type="ECO:0000313" key="4">
    <source>
        <dbReference type="EMBL" id="CAB4995825.1"/>
    </source>
</evidence>
<gene>
    <name evidence="1" type="ORF">UFOPK2754_02942</name>
    <name evidence="2" type="ORF">UFOPK3139_01577</name>
    <name evidence="3" type="ORF">UFOPK3543_00374</name>
    <name evidence="4" type="ORF">UFOPK3967_01318</name>
</gene>
<dbReference type="InterPro" id="IPR027417">
    <property type="entry name" value="P-loop_NTPase"/>
</dbReference>
<protein>
    <submittedName>
        <fullName evidence="2">Unannotated protein</fullName>
    </submittedName>
</protein>
<accession>A0A6J7AG36</accession>
<dbReference type="EMBL" id="CAFBMH010000008">
    <property type="protein sequence ID" value="CAB4892503.1"/>
    <property type="molecule type" value="Genomic_DNA"/>
</dbReference>
<dbReference type="Gene3D" id="3.40.50.300">
    <property type="entry name" value="P-loop containing nucleotide triphosphate hydrolases"/>
    <property type="match status" value="1"/>
</dbReference>
<evidence type="ECO:0000313" key="1">
    <source>
        <dbReference type="EMBL" id="CAB4768144.1"/>
    </source>
</evidence>
<dbReference type="PANTHER" id="PTHR36451:SF1">
    <property type="entry name" value="OMEGA-HYDROXY-BETA-DIHYDROMENAQUINONE-9 SULFOTRANSFERASE STF3"/>
    <property type="match status" value="1"/>
</dbReference>
<dbReference type="PANTHER" id="PTHR36451">
    <property type="entry name" value="PAPS-DEPENDENT SULFOTRANSFERASE STF3"/>
    <property type="match status" value="1"/>
</dbReference>
<name>A0A6J7AG36_9ZZZZ</name>
<dbReference type="AlphaFoldDB" id="A0A6J7AG36"/>
<dbReference type="SUPFAM" id="SSF52540">
    <property type="entry name" value="P-loop containing nucleoside triphosphate hydrolases"/>
    <property type="match status" value="1"/>
</dbReference>
<proteinExistence type="predicted"/>
<evidence type="ECO:0000313" key="2">
    <source>
        <dbReference type="EMBL" id="CAB4831961.1"/>
    </source>
</evidence>
<dbReference type="EMBL" id="CAEZYR010000161">
    <property type="protein sequence ID" value="CAB4768144.1"/>
    <property type="molecule type" value="Genomic_DNA"/>
</dbReference>
<dbReference type="EMBL" id="CAFABA010000061">
    <property type="protein sequence ID" value="CAB4831961.1"/>
    <property type="molecule type" value="Genomic_DNA"/>
</dbReference>
<dbReference type="EMBL" id="CAFBOS010000071">
    <property type="protein sequence ID" value="CAB4995825.1"/>
    <property type="molecule type" value="Genomic_DNA"/>
</dbReference>